<dbReference type="InterPro" id="IPR001789">
    <property type="entry name" value="Sig_transdc_resp-reg_receiver"/>
</dbReference>
<sequence length="253" mass="29218">MDKILVIEDSRLMQNKISDVLKILGKEDTDVIKLDNASLIFNQPQVYLENIKLIITDTTLPGISGIELTRKLKSHPLYKEIPIVFFTSERNAAIVREAILAGASDYIVVPIEEEDLVLRLKKYLSDSRQERRKKDFFIIKEEAAELIDLEVQRCWRGKYPTSFMVIKMDKDNIDKGLEVLKGSLRRIDILKVVEGKEVLVILPFTDEQGLQVVREKIKNFLLKEGLKIEKEKSYTYKGQEDEPLQELLQELGL</sequence>
<dbReference type="Proteomes" id="UP000242329">
    <property type="component" value="Unassembled WGS sequence"/>
</dbReference>
<reference evidence="7" key="1">
    <citation type="submission" date="2016-11" db="EMBL/GenBank/DDBJ databases">
        <authorList>
            <person name="Varghese N."/>
            <person name="Submissions S."/>
        </authorList>
    </citation>
    <scope>NUCLEOTIDE SEQUENCE [LARGE SCALE GENOMIC DNA]</scope>
    <source>
        <strain evidence="7">DSM 11003</strain>
    </source>
</reference>
<evidence type="ECO:0000256" key="4">
    <source>
        <dbReference type="PROSITE-ProRule" id="PRU00169"/>
    </source>
</evidence>
<comment type="function">
    <text evidence="3">May play the central regulatory role in sporulation. It may be an element of the effector pathway responsible for the activation of sporulation genes in response to nutritional stress. Spo0A may act in concert with spo0H (a sigma factor) to control the expression of some genes that are critical to the sporulation process.</text>
</comment>
<dbReference type="InterPro" id="IPR050595">
    <property type="entry name" value="Bact_response_regulator"/>
</dbReference>
<dbReference type="OrthoDB" id="9802426at2"/>
<dbReference type="SUPFAM" id="SSF52172">
    <property type="entry name" value="CheY-like"/>
    <property type="match status" value="1"/>
</dbReference>
<evidence type="ECO:0000313" key="7">
    <source>
        <dbReference type="Proteomes" id="UP000242329"/>
    </source>
</evidence>
<keyword evidence="7" id="KW-1185">Reference proteome</keyword>
<name>A0A1M5L8A5_9FIRM</name>
<dbReference type="Gene3D" id="3.40.50.2300">
    <property type="match status" value="1"/>
</dbReference>
<proteinExistence type="predicted"/>
<gene>
    <name evidence="6" type="ORF">SAMN02745221_00597</name>
</gene>
<accession>A0A1M5L8A5</accession>
<dbReference type="SMART" id="SM00448">
    <property type="entry name" value="REC"/>
    <property type="match status" value="1"/>
</dbReference>
<dbReference type="Pfam" id="PF00072">
    <property type="entry name" value="Response_reg"/>
    <property type="match status" value="1"/>
</dbReference>
<organism evidence="6 7">
    <name type="scientific">Thermosyntropha lipolytica DSM 11003</name>
    <dbReference type="NCBI Taxonomy" id="1123382"/>
    <lineage>
        <taxon>Bacteria</taxon>
        <taxon>Bacillati</taxon>
        <taxon>Bacillota</taxon>
        <taxon>Clostridia</taxon>
        <taxon>Eubacteriales</taxon>
        <taxon>Syntrophomonadaceae</taxon>
        <taxon>Thermosyntropha</taxon>
    </lineage>
</organism>
<dbReference type="EMBL" id="FQWY01000007">
    <property type="protein sequence ID" value="SHG61354.1"/>
    <property type="molecule type" value="Genomic_DNA"/>
</dbReference>
<dbReference type="STRING" id="1123382.SAMN02745221_00597"/>
<dbReference type="GO" id="GO:0000160">
    <property type="term" value="P:phosphorelay signal transduction system"/>
    <property type="evidence" value="ECO:0007669"/>
    <property type="project" value="InterPro"/>
</dbReference>
<evidence type="ECO:0000313" key="6">
    <source>
        <dbReference type="EMBL" id="SHG61354.1"/>
    </source>
</evidence>
<dbReference type="PROSITE" id="PS50110">
    <property type="entry name" value="RESPONSE_REGULATORY"/>
    <property type="match status" value="1"/>
</dbReference>
<dbReference type="PANTHER" id="PTHR44591:SF3">
    <property type="entry name" value="RESPONSE REGULATORY DOMAIN-CONTAINING PROTEIN"/>
    <property type="match status" value="1"/>
</dbReference>
<dbReference type="AlphaFoldDB" id="A0A1M5L8A5"/>
<evidence type="ECO:0000259" key="5">
    <source>
        <dbReference type="PROSITE" id="PS50110"/>
    </source>
</evidence>
<dbReference type="RefSeq" id="WP_073089765.1">
    <property type="nucleotide sequence ID" value="NZ_FQWY01000007.1"/>
</dbReference>
<evidence type="ECO:0000256" key="1">
    <source>
        <dbReference type="ARBA" id="ARBA00018672"/>
    </source>
</evidence>
<evidence type="ECO:0000256" key="3">
    <source>
        <dbReference type="ARBA" id="ARBA00024867"/>
    </source>
</evidence>
<dbReference type="PANTHER" id="PTHR44591">
    <property type="entry name" value="STRESS RESPONSE REGULATOR PROTEIN 1"/>
    <property type="match status" value="1"/>
</dbReference>
<evidence type="ECO:0000256" key="2">
    <source>
        <dbReference type="ARBA" id="ARBA00022553"/>
    </source>
</evidence>
<feature type="domain" description="Response regulatory" evidence="5">
    <location>
        <begin position="3"/>
        <end position="124"/>
    </location>
</feature>
<feature type="modified residue" description="4-aspartylphosphate" evidence="4">
    <location>
        <position position="57"/>
    </location>
</feature>
<keyword evidence="2 4" id="KW-0597">Phosphoprotein</keyword>
<protein>
    <recommendedName>
        <fullName evidence="1">Stage 0 sporulation protein A homolog</fullName>
    </recommendedName>
</protein>
<dbReference type="InterPro" id="IPR011006">
    <property type="entry name" value="CheY-like_superfamily"/>
</dbReference>